<proteinExistence type="predicted"/>
<dbReference type="Proteomes" id="UP000282438">
    <property type="component" value="Chromosome"/>
</dbReference>
<protein>
    <submittedName>
        <fullName evidence="1">Uncharacterized protein</fullName>
    </submittedName>
</protein>
<sequence length="186" mass="21841">MAMKVYDLVVKSKKDACYAYMPDAILSSPNKRSLYRFLYSEDSCNWPDWISSFYFYAQEGLTDVELTHLDYLEVLGPYALFSENFFKVFHELLQTEVIFHPIQVIAHRGEGKAYNFYLAKFLRSEKFLRANENGKAMIELYSKFTPFLLAKDVAPEYAYCYFASESMVNICKENNMQIAFKEAKFR</sequence>
<evidence type="ECO:0000313" key="1">
    <source>
        <dbReference type="EMBL" id="AZN35498.1"/>
    </source>
</evidence>
<keyword evidence="2" id="KW-1185">Reference proteome</keyword>
<organism evidence="1 2">
    <name type="scientific">Iodobacter ciconiae</name>
    <dbReference type="NCBI Taxonomy" id="2496266"/>
    <lineage>
        <taxon>Bacteria</taxon>
        <taxon>Pseudomonadati</taxon>
        <taxon>Pseudomonadota</taxon>
        <taxon>Betaproteobacteria</taxon>
        <taxon>Neisseriales</taxon>
        <taxon>Chitinibacteraceae</taxon>
        <taxon>Iodobacter</taxon>
    </lineage>
</organism>
<name>A0A3S8ZPU6_9NEIS</name>
<gene>
    <name evidence="1" type="ORF">EJO50_02745</name>
</gene>
<dbReference type="KEGG" id="iod:EJO50_02745"/>
<dbReference type="RefSeq" id="WP_125971466.1">
    <property type="nucleotide sequence ID" value="NZ_CP034433.1"/>
</dbReference>
<accession>A0A3S8ZPU6</accession>
<dbReference type="AlphaFoldDB" id="A0A3S8ZPU6"/>
<evidence type="ECO:0000313" key="2">
    <source>
        <dbReference type="Proteomes" id="UP000282438"/>
    </source>
</evidence>
<dbReference type="EMBL" id="CP034433">
    <property type="protein sequence ID" value="AZN35498.1"/>
    <property type="molecule type" value="Genomic_DNA"/>
</dbReference>
<reference evidence="1 2" key="1">
    <citation type="submission" date="2018-12" db="EMBL/GenBank/DDBJ databases">
        <title>Complete genome sequence of Iodobacter sp. H11R3.</title>
        <authorList>
            <person name="Bae J.-W."/>
        </authorList>
    </citation>
    <scope>NUCLEOTIDE SEQUENCE [LARGE SCALE GENOMIC DNA]</scope>
    <source>
        <strain evidence="1 2">H11R3</strain>
    </source>
</reference>